<evidence type="ECO:0000313" key="2">
    <source>
        <dbReference type="EMBL" id="AHM04727.1"/>
    </source>
</evidence>
<dbReference type="EMBL" id="CP004372">
    <property type="protein sequence ID" value="AHM04727.1"/>
    <property type="molecule type" value="Genomic_DNA"/>
</dbReference>
<organism evidence="2 3">
    <name type="scientific">Roseicyclus elongatus DSM 19469</name>
    <dbReference type="NCBI Taxonomy" id="1294273"/>
    <lineage>
        <taxon>Bacteria</taxon>
        <taxon>Pseudomonadati</taxon>
        <taxon>Pseudomonadota</taxon>
        <taxon>Alphaproteobacteria</taxon>
        <taxon>Rhodobacterales</taxon>
        <taxon>Roseobacteraceae</taxon>
        <taxon>Roseicyclus</taxon>
    </lineage>
</organism>
<sequence length="39" mass="4402">MRQSRGQTAESRRRCGRDTSGGACHLATPRVYARNLRLI</sequence>
<dbReference type="AlphaFoldDB" id="W8S3D8"/>
<feature type="region of interest" description="Disordered" evidence="1">
    <location>
        <begin position="1"/>
        <end position="23"/>
    </location>
</feature>
<accession>W8S3D8</accession>
<protein>
    <submittedName>
        <fullName evidence="2">Uncharacterized protein</fullName>
    </submittedName>
</protein>
<gene>
    <name evidence="2" type="ORF">roselon_02400</name>
</gene>
<evidence type="ECO:0000313" key="3">
    <source>
        <dbReference type="Proteomes" id="UP000019593"/>
    </source>
</evidence>
<evidence type="ECO:0000256" key="1">
    <source>
        <dbReference type="SAM" id="MobiDB-lite"/>
    </source>
</evidence>
<dbReference type="KEGG" id="red:roselon_02400"/>
<dbReference type="HOGENOM" id="CLU_3316280_0_0_5"/>
<name>W8S3D8_9RHOB</name>
<reference evidence="2 3" key="1">
    <citation type="submission" date="2013-03" db="EMBL/GenBank/DDBJ databases">
        <authorList>
            <person name="Fiebig A."/>
            <person name="Goeker M."/>
            <person name="Klenk H.-P.P."/>
        </authorList>
    </citation>
    <scope>NUCLEOTIDE SEQUENCE [LARGE SCALE GENOMIC DNA]</scope>
    <source>
        <strain evidence="3">DSM 19469</strain>
    </source>
</reference>
<keyword evidence="3" id="KW-1185">Reference proteome</keyword>
<proteinExistence type="predicted"/>
<dbReference type="Proteomes" id="UP000019593">
    <property type="component" value="Chromosome"/>
</dbReference>